<dbReference type="PRINTS" id="PR00455">
    <property type="entry name" value="HTHTETR"/>
</dbReference>
<feature type="DNA-binding region" description="H-T-H motif" evidence="2">
    <location>
        <begin position="30"/>
        <end position="49"/>
    </location>
</feature>
<sequence>MPQVLKDDIKNRILHVAVEMFKNYGYAKTSMKNIATEAKVAVGNLYRYFNSKEDLYNEIIKEFVDTVNNIIKENTHNMVNLEDMEEDVYDIVGKLEDYPNYLGVYPMVSKICYDLSEYINKNRDKAIIFFQSSKEVPSSRLNLIEIIQKVLYGKIKKDMNKTYLEDEDKLYACSLAKGFYETLSYMVINMEESFDMADLMNKVVKLYFL</sequence>
<dbReference type="PROSITE" id="PS50977">
    <property type="entry name" value="HTH_TETR_2"/>
    <property type="match status" value="1"/>
</dbReference>
<dbReference type="Proteomes" id="UP000677305">
    <property type="component" value="Chromosome"/>
</dbReference>
<gene>
    <name evidence="4" type="ORF">HYG85_17890</name>
</gene>
<evidence type="ECO:0000256" key="1">
    <source>
        <dbReference type="ARBA" id="ARBA00023125"/>
    </source>
</evidence>
<accession>A0A8J8SDN5</accession>
<evidence type="ECO:0000259" key="3">
    <source>
        <dbReference type="PROSITE" id="PS50977"/>
    </source>
</evidence>
<dbReference type="PANTHER" id="PTHR43479">
    <property type="entry name" value="ACREF/ENVCD OPERON REPRESSOR-RELATED"/>
    <property type="match status" value="1"/>
</dbReference>
<dbReference type="Gene3D" id="1.10.357.10">
    <property type="entry name" value="Tetracycline Repressor, domain 2"/>
    <property type="match status" value="1"/>
</dbReference>
<evidence type="ECO:0000256" key="2">
    <source>
        <dbReference type="PROSITE-ProRule" id="PRU00335"/>
    </source>
</evidence>
<dbReference type="AlphaFoldDB" id="A0A8J8SDN5"/>
<dbReference type="PANTHER" id="PTHR43479:SF11">
    <property type="entry name" value="ACREF_ENVCD OPERON REPRESSOR-RELATED"/>
    <property type="match status" value="1"/>
</dbReference>
<protein>
    <submittedName>
        <fullName evidence="4">TetR/AcrR family transcriptional regulator</fullName>
    </submittedName>
</protein>
<dbReference type="InterPro" id="IPR023772">
    <property type="entry name" value="DNA-bd_HTH_TetR-type_CS"/>
</dbReference>
<dbReference type="PROSITE" id="PS01081">
    <property type="entry name" value="HTH_TETR_1"/>
    <property type="match status" value="1"/>
</dbReference>
<evidence type="ECO:0000313" key="4">
    <source>
        <dbReference type="EMBL" id="QUH30685.1"/>
    </source>
</evidence>
<keyword evidence="1 2" id="KW-0238">DNA-binding</keyword>
<keyword evidence="5" id="KW-1185">Reference proteome</keyword>
<reference evidence="4 5" key="1">
    <citation type="submission" date="2020-07" db="EMBL/GenBank/DDBJ databases">
        <title>Vallitalea guaymasensis genome.</title>
        <authorList>
            <person name="Postec A."/>
        </authorList>
    </citation>
    <scope>NUCLEOTIDE SEQUENCE [LARGE SCALE GENOMIC DNA]</scope>
    <source>
        <strain evidence="4 5">Ra1766G1</strain>
    </source>
</reference>
<organism evidence="4 5">
    <name type="scientific">Vallitalea guaymasensis</name>
    <dbReference type="NCBI Taxonomy" id="1185412"/>
    <lineage>
        <taxon>Bacteria</taxon>
        <taxon>Bacillati</taxon>
        <taxon>Bacillota</taxon>
        <taxon>Clostridia</taxon>
        <taxon>Lachnospirales</taxon>
        <taxon>Vallitaleaceae</taxon>
        <taxon>Vallitalea</taxon>
    </lineage>
</organism>
<dbReference type="SUPFAM" id="SSF46689">
    <property type="entry name" value="Homeodomain-like"/>
    <property type="match status" value="1"/>
</dbReference>
<dbReference type="InterPro" id="IPR009057">
    <property type="entry name" value="Homeodomain-like_sf"/>
</dbReference>
<proteinExistence type="predicted"/>
<dbReference type="GO" id="GO:0003677">
    <property type="term" value="F:DNA binding"/>
    <property type="evidence" value="ECO:0007669"/>
    <property type="project" value="UniProtKB-UniRule"/>
</dbReference>
<dbReference type="RefSeq" id="WP_212690825.1">
    <property type="nucleotide sequence ID" value="NZ_CAJXUH010000001.1"/>
</dbReference>
<dbReference type="InterPro" id="IPR001647">
    <property type="entry name" value="HTH_TetR"/>
</dbReference>
<dbReference type="InterPro" id="IPR050624">
    <property type="entry name" value="HTH-type_Tx_Regulator"/>
</dbReference>
<dbReference type="EMBL" id="CP058561">
    <property type="protein sequence ID" value="QUH30685.1"/>
    <property type="molecule type" value="Genomic_DNA"/>
</dbReference>
<evidence type="ECO:0000313" key="5">
    <source>
        <dbReference type="Proteomes" id="UP000677305"/>
    </source>
</evidence>
<name>A0A8J8SDN5_9FIRM</name>
<dbReference type="KEGG" id="vgu:HYG85_17890"/>
<feature type="domain" description="HTH tetR-type" evidence="3">
    <location>
        <begin position="7"/>
        <end position="67"/>
    </location>
</feature>
<dbReference type="Pfam" id="PF00440">
    <property type="entry name" value="TetR_N"/>
    <property type="match status" value="1"/>
</dbReference>